<keyword evidence="2" id="KW-0520">NAD</keyword>
<evidence type="ECO:0000259" key="4">
    <source>
        <dbReference type="Pfam" id="PF16363"/>
    </source>
</evidence>
<protein>
    <recommendedName>
        <fullName evidence="4">NAD(P)-binding domain-containing protein</fullName>
    </recommendedName>
</protein>
<dbReference type="Proteomes" id="UP000249390">
    <property type="component" value="Unassembled WGS sequence"/>
</dbReference>
<comment type="similarity">
    <text evidence="1">Belongs to the NAD(P)-dependent epimerase/dehydratase family.</text>
</comment>
<feature type="domain" description="NAD(P)-binding" evidence="4">
    <location>
        <begin position="63"/>
        <end position="131"/>
    </location>
</feature>
<keyword evidence="6" id="KW-1185">Reference proteome</keyword>
<comment type="caution">
    <text evidence="5">The sequence shown here is derived from an EMBL/GenBank/DDBJ whole genome shotgun (WGS) entry which is preliminary data.</text>
</comment>
<sequence>MTSWEFVDGAAEKQAEGVAPCHRRALYPSAVGYPPRSTRTAVRLPPSVLTLMTLSPNCILVSRSYVHSNMAGFVSLLEVCKSGNPQPAIVCASSSFVYGLNSKVPFSESDRTDQPMSFYAATKKAGKAIAHPIVSTLISLTASLGLYGN</sequence>
<dbReference type="SUPFAM" id="SSF51735">
    <property type="entry name" value="NAD(P)-binding Rossmann-fold domains"/>
    <property type="match status" value="1"/>
</dbReference>
<keyword evidence="3" id="KW-0413">Isomerase</keyword>
<dbReference type="InterPro" id="IPR036291">
    <property type="entry name" value="NAD(P)-bd_dom_sf"/>
</dbReference>
<dbReference type="GO" id="GO:0016853">
    <property type="term" value="F:isomerase activity"/>
    <property type="evidence" value="ECO:0007669"/>
    <property type="project" value="UniProtKB-KW"/>
</dbReference>
<evidence type="ECO:0000313" key="6">
    <source>
        <dbReference type="Proteomes" id="UP000249390"/>
    </source>
</evidence>
<organism evidence="5 6">
    <name type="scientific">Cuscuta australis</name>
    <dbReference type="NCBI Taxonomy" id="267555"/>
    <lineage>
        <taxon>Eukaryota</taxon>
        <taxon>Viridiplantae</taxon>
        <taxon>Streptophyta</taxon>
        <taxon>Embryophyta</taxon>
        <taxon>Tracheophyta</taxon>
        <taxon>Spermatophyta</taxon>
        <taxon>Magnoliopsida</taxon>
        <taxon>eudicotyledons</taxon>
        <taxon>Gunneridae</taxon>
        <taxon>Pentapetalae</taxon>
        <taxon>asterids</taxon>
        <taxon>lamiids</taxon>
        <taxon>Solanales</taxon>
        <taxon>Convolvulaceae</taxon>
        <taxon>Cuscuteae</taxon>
        <taxon>Cuscuta</taxon>
        <taxon>Cuscuta subgen. Grammica</taxon>
        <taxon>Cuscuta sect. Cleistogrammica</taxon>
    </lineage>
</organism>
<dbReference type="AlphaFoldDB" id="A0A328DWY4"/>
<dbReference type="Gene3D" id="3.40.50.720">
    <property type="entry name" value="NAD(P)-binding Rossmann-like Domain"/>
    <property type="match status" value="1"/>
</dbReference>
<evidence type="ECO:0000256" key="2">
    <source>
        <dbReference type="ARBA" id="ARBA00023027"/>
    </source>
</evidence>
<dbReference type="EMBL" id="NQVE01000067">
    <property type="protein sequence ID" value="RAL50212.1"/>
    <property type="molecule type" value="Genomic_DNA"/>
</dbReference>
<dbReference type="PANTHER" id="PTHR43574">
    <property type="entry name" value="EPIMERASE-RELATED"/>
    <property type="match status" value="1"/>
</dbReference>
<accession>A0A328DWY4</accession>
<proteinExistence type="inferred from homology"/>
<gene>
    <name evidence="5" type="ORF">DM860_007886</name>
</gene>
<dbReference type="Pfam" id="PF16363">
    <property type="entry name" value="GDP_Man_Dehyd"/>
    <property type="match status" value="1"/>
</dbReference>
<reference evidence="5 6" key="1">
    <citation type="submission" date="2018-06" db="EMBL/GenBank/DDBJ databases">
        <title>The Genome of Cuscuta australis (Dodder) Provides Insight into the Evolution of Plant Parasitism.</title>
        <authorList>
            <person name="Liu H."/>
        </authorList>
    </citation>
    <scope>NUCLEOTIDE SEQUENCE [LARGE SCALE GENOMIC DNA]</scope>
    <source>
        <strain evidence="6">cv. Yunnan</strain>
        <tissue evidence="5">Vines</tissue>
    </source>
</reference>
<evidence type="ECO:0000256" key="3">
    <source>
        <dbReference type="ARBA" id="ARBA00023235"/>
    </source>
</evidence>
<name>A0A328DWY4_9ASTE</name>
<evidence type="ECO:0000256" key="1">
    <source>
        <dbReference type="ARBA" id="ARBA00007637"/>
    </source>
</evidence>
<dbReference type="InterPro" id="IPR016040">
    <property type="entry name" value="NAD(P)-bd_dom"/>
</dbReference>
<evidence type="ECO:0000313" key="5">
    <source>
        <dbReference type="EMBL" id="RAL50212.1"/>
    </source>
</evidence>